<feature type="transmembrane region" description="Helical" evidence="1">
    <location>
        <begin position="17"/>
        <end position="42"/>
    </location>
</feature>
<evidence type="ECO:0000313" key="3">
    <source>
        <dbReference type="Proteomes" id="UP001231124"/>
    </source>
</evidence>
<proteinExistence type="predicted"/>
<dbReference type="EMBL" id="JAUSVP010000008">
    <property type="protein sequence ID" value="MDQ0448336.1"/>
    <property type="molecule type" value="Genomic_DNA"/>
</dbReference>
<protein>
    <recommendedName>
        <fullName evidence="4">DUF2474 domain-containing protein</fullName>
    </recommendedName>
</protein>
<dbReference type="Proteomes" id="UP001231124">
    <property type="component" value="Unassembled WGS sequence"/>
</dbReference>
<evidence type="ECO:0008006" key="4">
    <source>
        <dbReference type="Google" id="ProtNLM"/>
    </source>
</evidence>
<dbReference type="Pfam" id="PF10617">
    <property type="entry name" value="DUF2474"/>
    <property type="match status" value="1"/>
</dbReference>
<gene>
    <name evidence="2" type="ORF">QO012_002845</name>
</gene>
<dbReference type="RefSeq" id="WP_238205936.1">
    <property type="nucleotide sequence ID" value="NZ_BPQE01000024.1"/>
</dbReference>
<name>A0ABU0I159_9HYPH</name>
<comment type="caution">
    <text evidence="2">The sequence shown here is derived from an EMBL/GenBank/DDBJ whole genome shotgun (WGS) entry which is preliminary data.</text>
</comment>
<sequence>MGTTSTPKQPAPLWRHLIWFASLWAGSVLTLGVVAGILRAWLKAG</sequence>
<evidence type="ECO:0000256" key="1">
    <source>
        <dbReference type="SAM" id="Phobius"/>
    </source>
</evidence>
<keyword evidence="1" id="KW-0812">Transmembrane</keyword>
<organism evidence="2 3">
    <name type="scientific">Methylobacterium aerolatum</name>
    <dbReference type="NCBI Taxonomy" id="418708"/>
    <lineage>
        <taxon>Bacteria</taxon>
        <taxon>Pseudomonadati</taxon>
        <taxon>Pseudomonadota</taxon>
        <taxon>Alphaproteobacteria</taxon>
        <taxon>Hyphomicrobiales</taxon>
        <taxon>Methylobacteriaceae</taxon>
        <taxon>Methylobacterium</taxon>
    </lineage>
</organism>
<evidence type="ECO:0000313" key="2">
    <source>
        <dbReference type="EMBL" id="MDQ0448336.1"/>
    </source>
</evidence>
<accession>A0ABU0I159</accession>
<dbReference type="InterPro" id="IPR018895">
    <property type="entry name" value="DUF2474"/>
</dbReference>
<keyword evidence="1" id="KW-1133">Transmembrane helix</keyword>
<keyword evidence="1" id="KW-0472">Membrane</keyword>
<reference evidence="2 3" key="1">
    <citation type="submission" date="2023-07" db="EMBL/GenBank/DDBJ databases">
        <title>Genomic Encyclopedia of Type Strains, Phase IV (KMG-IV): sequencing the most valuable type-strain genomes for metagenomic binning, comparative biology and taxonomic classification.</title>
        <authorList>
            <person name="Goeker M."/>
        </authorList>
    </citation>
    <scope>NUCLEOTIDE SEQUENCE [LARGE SCALE GENOMIC DNA]</scope>
    <source>
        <strain evidence="2 3">DSM 19013</strain>
    </source>
</reference>
<keyword evidence="3" id="KW-1185">Reference proteome</keyword>